<dbReference type="OrthoDB" id="284542at2"/>
<dbReference type="AlphaFoldDB" id="A0A5C5VJM5"/>
<keyword evidence="4" id="KW-1185">Reference proteome</keyword>
<dbReference type="Proteomes" id="UP000318878">
    <property type="component" value="Unassembled WGS sequence"/>
</dbReference>
<keyword evidence="2" id="KW-0812">Transmembrane</keyword>
<organism evidence="3 4">
    <name type="scientific">Blastopirellula retiformator</name>
    <dbReference type="NCBI Taxonomy" id="2527970"/>
    <lineage>
        <taxon>Bacteria</taxon>
        <taxon>Pseudomonadati</taxon>
        <taxon>Planctomycetota</taxon>
        <taxon>Planctomycetia</taxon>
        <taxon>Pirellulales</taxon>
        <taxon>Pirellulaceae</taxon>
        <taxon>Blastopirellula</taxon>
    </lineage>
</organism>
<gene>
    <name evidence="3" type="ORF">Enr8_05100</name>
</gene>
<keyword evidence="2" id="KW-1133">Transmembrane helix</keyword>
<sequence length="128" mass="13580">MDHAGYNHDLVPSSPVTGPLTSTARSGELLPHERQTPTPSGGGLKEAFDFTIRTPALLLVLWLTLGPLSLPLILVSPKLGVLSKVLITTATLFFTIVLPIALTIYFSHFAVLPALDAIRDANVRGGAV</sequence>
<evidence type="ECO:0000256" key="1">
    <source>
        <dbReference type="SAM" id="MobiDB-lite"/>
    </source>
</evidence>
<evidence type="ECO:0000313" key="4">
    <source>
        <dbReference type="Proteomes" id="UP000318878"/>
    </source>
</evidence>
<feature type="region of interest" description="Disordered" evidence="1">
    <location>
        <begin position="1"/>
        <end position="42"/>
    </location>
</feature>
<dbReference type="RefSeq" id="WP_146429042.1">
    <property type="nucleotide sequence ID" value="NZ_SJPF01000001.1"/>
</dbReference>
<reference evidence="3 4" key="1">
    <citation type="submission" date="2019-02" db="EMBL/GenBank/DDBJ databases">
        <title>Deep-cultivation of Planctomycetes and their phenomic and genomic characterization uncovers novel biology.</title>
        <authorList>
            <person name="Wiegand S."/>
            <person name="Jogler M."/>
            <person name="Boedeker C."/>
            <person name="Pinto D."/>
            <person name="Vollmers J."/>
            <person name="Rivas-Marin E."/>
            <person name="Kohn T."/>
            <person name="Peeters S.H."/>
            <person name="Heuer A."/>
            <person name="Rast P."/>
            <person name="Oberbeckmann S."/>
            <person name="Bunk B."/>
            <person name="Jeske O."/>
            <person name="Meyerdierks A."/>
            <person name="Storesund J.E."/>
            <person name="Kallscheuer N."/>
            <person name="Luecker S."/>
            <person name="Lage O.M."/>
            <person name="Pohl T."/>
            <person name="Merkel B.J."/>
            <person name="Hornburger P."/>
            <person name="Mueller R.-W."/>
            <person name="Bruemmer F."/>
            <person name="Labrenz M."/>
            <person name="Spormann A.M."/>
            <person name="Op Den Camp H."/>
            <person name="Overmann J."/>
            <person name="Amann R."/>
            <person name="Jetten M.S.M."/>
            <person name="Mascher T."/>
            <person name="Medema M.H."/>
            <person name="Devos D.P."/>
            <person name="Kaster A.-K."/>
            <person name="Ovreas L."/>
            <person name="Rohde M."/>
            <person name="Galperin M.Y."/>
            <person name="Jogler C."/>
        </authorList>
    </citation>
    <scope>NUCLEOTIDE SEQUENCE [LARGE SCALE GENOMIC DNA]</scope>
    <source>
        <strain evidence="3 4">Enr8</strain>
    </source>
</reference>
<dbReference type="EMBL" id="SJPF01000001">
    <property type="protein sequence ID" value="TWT38816.1"/>
    <property type="molecule type" value="Genomic_DNA"/>
</dbReference>
<evidence type="ECO:0000313" key="3">
    <source>
        <dbReference type="EMBL" id="TWT38816.1"/>
    </source>
</evidence>
<comment type="caution">
    <text evidence="3">The sequence shown here is derived from an EMBL/GenBank/DDBJ whole genome shotgun (WGS) entry which is preliminary data.</text>
</comment>
<accession>A0A5C5VJM5</accession>
<feature type="transmembrane region" description="Helical" evidence="2">
    <location>
        <begin position="86"/>
        <end position="106"/>
    </location>
</feature>
<keyword evidence="2" id="KW-0472">Membrane</keyword>
<protein>
    <submittedName>
        <fullName evidence="3">Uncharacterized protein</fullName>
    </submittedName>
</protein>
<evidence type="ECO:0000256" key="2">
    <source>
        <dbReference type="SAM" id="Phobius"/>
    </source>
</evidence>
<feature type="compositionally biased region" description="Polar residues" evidence="1">
    <location>
        <begin position="14"/>
        <end position="25"/>
    </location>
</feature>
<proteinExistence type="predicted"/>
<feature type="transmembrane region" description="Helical" evidence="2">
    <location>
        <begin position="56"/>
        <end position="74"/>
    </location>
</feature>
<name>A0A5C5VJM5_9BACT</name>